<dbReference type="AlphaFoldDB" id="A0A5B7IHM4"/>
<dbReference type="EMBL" id="VSRR010055782">
    <property type="protein sequence ID" value="MPC81057.1"/>
    <property type="molecule type" value="Genomic_DNA"/>
</dbReference>
<sequence length="69" mass="7567">MGSNRDTFIHLFAGKCDDTMGTVATCLQKVVKTRLQFSSFNYISGSLPPPTAQQQGSTTCPIVPQNHHR</sequence>
<dbReference type="OrthoDB" id="269120at2759"/>
<evidence type="ECO:0000313" key="2">
    <source>
        <dbReference type="EMBL" id="MPC81057.1"/>
    </source>
</evidence>
<proteinExistence type="predicted"/>
<protein>
    <submittedName>
        <fullName evidence="2">Solute carrier family 25 member 36</fullName>
    </submittedName>
</protein>
<gene>
    <name evidence="2" type="primary">SLC25A36_1</name>
    <name evidence="2" type="ORF">E2C01_075657</name>
</gene>
<comment type="caution">
    <text evidence="2">The sequence shown here is derived from an EMBL/GenBank/DDBJ whole genome shotgun (WGS) entry which is preliminary data.</text>
</comment>
<organism evidence="2 3">
    <name type="scientific">Portunus trituberculatus</name>
    <name type="common">Swimming crab</name>
    <name type="synonym">Neptunus trituberculatus</name>
    <dbReference type="NCBI Taxonomy" id="210409"/>
    <lineage>
        <taxon>Eukaryota</taxon>
        <taxon>Metazoa</taxon>
        <taxon>Ecdysozoa</taxon>
        <taxon>Arthropoda</taxon>
        <taxon>Crustacea</taxon>
        <taxon>Multicrustacea</taxon>
        <taxon>Malacostraca</taxon>
        <taxon>Eumalacostraca</taxon>
        <taxon>Eucarida</taxon>
        <taxon>Decapoda</taxon>
        <taxon>Pleocyemata</taxon>
        <taxon>Brachyura</taxon>
        <taxon>Eubrachyura</taxon>
        <taxon>Portunoidea</taxon>
        <taxon>Portunidae</taxon>
        <taxon>Portuninae</taxon>
        <taxon>Portunus</taxon>
    </lineage>
</organism>
<name>A0A5B7IHM4_PORTR</name>
<dbReference type="Proteomes" id="UP000324222">
    <property type="component" value="Unassembled WGS sequence"/>
</dbReference>
<evidence type="ECO:0000256" key="1">
    <source>
        <dbReference type="SAM" id="MobiDB-lite"/>
    </source>
</evidence>
<reference evidence="2 3" key="1">
    <citation type="submission" date="2019-05" db="EMBL/GenBank/DDBJ databases">
        <title>Another draft genome of Portunus trituberculatus and its Hox gene families provides insights of decapod evolution.</title>
        <authorList>
            <person name="Jeong J.-H."/>
            <person name="Song I."/>
            <person name="Kim S."/>
            <person name="Choi T."/>
            <person name="Kim D."/>
            <person name="Ryu S."/>
            <person name="Kim W."/>
        </authorList>
    </citation>
    <scope>NUCLEOTIDE SEQUENCE [LARGE SCALE GENOMIC DNA]</scope>
    <source>
        <tissue evidence="2">Muscle</tissue>
    </source>
</reference>
<keyword evidence="3" id="KW-1185">Reference proteome</keyword>
<evidence type="ECO:0000313" key="3">
    <source>
        <dbReference type="Proteomes" id="UP000324222"/>
    </source>
</evidence>
<accession>A0A5B7IHM4</accession>
<feature type="region of interest" description="Disordered" evidence="1">
    <location>
        <begin position="48"/>
        <end position="69"/>
    </location>
</feature>